<keyword evidence="2" id="KW-1185">Reference proteome</keyword>
<reference evidence="1 2" key="1">
    <citation type="submission" date="2016-10" db="EMBL/GenBank/DDBJ databases">
        <authorList>
            <person name="de Groot N.N."/>
        </authorList>
    </citation>
    <scope>NUCLEOTIDE SEQUENCE [LARGE SCALE GENOMIC DNA]</scope>
    <source>
        <strain evidence="1 2">DSM 23421</strain>
    </source>
</reference>
<dbReference type="Proteomes" id="UP000199109">
    <property type="component" value="Unassembled WGS sequence"/>
</dbReference>
<gene>
    <name evidence="1" type="ORF">SAMN05421636_104252</name>
</gene>
<accession>A0A1G7BQM4</accession>
<evidence type="ECO:0000313" key="1">
    <source>
        <dbReference type="EMBL" id="SDE29283.1"/>
    </source>
</evidence>
<dbReference type="AlphaFoldDB" id="A0A1G7BQM4"/>
<proteinExistence type="predicted"/>
<dbReference type="EMBL" id="FNAO01000004">
    <property type="protein sequence ID" value="SDE29283.1"/>
    <property type="molecule type" value="Genomic_DNA"/>
</dbReference>
<organism evidence="1 2">
    <name type="scientific">Pricia antarctica</name>
    <dbReference type="NCBI Taxonomy" id="641691"/>
    <lineage>
        <taxon>Bacteria</taxon>
        <taxon>Pseudomonadati</taxon>
        <taxon>Bacteroidota</taxon>
        <taxon>Flavobacteriia</taxon>
        <taxon>Flavobacteriales</taxon>
        <taxon>Flavobacteriaceae</taxon>
        <taxon>Pricia</taxon>
    </lineage>
</organism>
<name>A0A1G7BQM4_9FLAO</name>
<dbReference type="STRING" id="641691.SAMN05421636_104252"/>
<evidence type="ECO:0000313" key="2">
    <source>
        <dbReference type="Proteomes" id="UP000199109"/>
    </source>
</evidence>
<sequence>MGSPCYDYSESTAVVIRLLRLALYLPCLRADKKTVRKTPNGFQAMSVLMSRKFHKDLHQGTFLKNLNLILEPLDDHVHHAFVQGRGIFDV</sequence>
<protein>
    <submittedName>
        <fullName evidence="1">Uncharacterized protein</fullName>
    </submittedName>
</protein>